<evidence type="ECO:0000256" key="4">
    <source>
        <dbReference type="ARBA" id="ARBA00022989"/>
    </source>
</evidence>
<keyword evidence="3 6" id="KW-0812">Transmembrane</keyword>
<dbReference type="GO" id="GO:0005886">
    <property type="term" value="C:plasma membrane"/>
    <property type="evidence" value="ECO:0007669"/>
    <property type="project" value="UniProtKB-SubCell"/>
</dbReference>
<keyword evidence="5 6" id="KW-0472">Membrane</keyword>
<feature type="transmembrane region" description="Helical" evidence="6">
    <location>
        <begin position="95"/>
        <end position="117"/>
    </location>
</feature>
<name>A0A7C5Q765_CALS0</name>
<evidence type="ECO:0000256" key="2">
    <source>
        <dbReference type="ARBA" id="ARBA00022475"/>
    </source>
</evidence>
<organism evidence="7">
    <name type="scientific">Caldiarchaeum subterraneum</name>
    <dbReference type="NCBI Taxonomy" id="311458"/>
    <lineage>
        <taxon>Archaea</taxon>
        <taxon>Nitrososphaerota</taxon>
        <taxon>Candidatus Caldarchaeales</taxon>
        <taxon>Candidatus Caldarchaeaceae</taxon>
        <taxon>Candidatus Caldarchaeum</taxon>
    </lineage>
</organism>
<dbReference type="SUPFAM" id="SSF103473">
    <property type="entry name" value="MFS general substrate transporter"/>
    <property type="match status" value="1"/>
</dbReference>
<dbReference type="InterPro" id="IPR036259">
    <property type="entry name" value="MFS_trans_sf"/>
</dbReference>
<dbReference type="AlphaFoldDB" id="A0A7C5Q765"/>
<accession>A0A7C5Q765</accession>
<feature type="transmembrane region" description="Helical" evidence="6">
    <location>
        <begin position="70"/>
        <end position="89"/>
    </location>
</feature>
<comment type="caution">
    <text evidence="7">The sequence shown here is derived from an EMBL/GenBank/DDBJ whole genome shotgun (WGS) entry which is preliminary data.</text>
</comment>
<feature type="transmembrane region" description="Helical" evidence="6">
    <location>
        <begin position="284"/>
        <end position="305"/>
    </location>
</feature>
<feature type="transmembrane region" description="Helical" evidence="6">
    <location>
        <begin position="230"/>
        <end position="250"/>
    </location>
</feature>
<evidence type="ECO:0000256" key="3">
    <source>
        <dbReference type="ARBA" id="ARBA00022692"/>
    </source>
</evidence>
<keyword evidence="2" id="KW-1003">Cell membrane</keyword>
<reference evidence="7" key="1">
    <citation type="journal article" date="2020" name="mSystems">
        <title>Genome- and Community-Level Interaction Insights into Carbon Utilization and Element Cycling Functions of Hydrothermarchaeota in Hydrothermal Sediment.</title>
        <authorList>
            <person name="Zhou Z."/>
            <person name="Liu Y."/>
            <person name="Xu W."/>
            <person name="Pan J."/>
            <person name="Luo Z.H."/>
            <person name="Li M."/>
        </authorList>
    </citation>
    <scope>NUCLEOTIDE SEQUENCE [LARGE SCALE GENOMIC DNA]</scope>
    <source>
        <strain evidence="7">SpSt-1056</strain>
    </source>
</reference>
<dbReference type="InterPro" id="IPR050189">
    <property type="entry name" value="MFS_Efflux_Transporters"/>
</dbReference>
<protein>
    <submittedName>
        <fullName evidence="7">MFS transporter</fullName>
    </submittedName>
</protein>
<evidence type="ECO:0000256" key="1">
    <source>
        <dbReference type="ARBA" id="ARBA00004651"/>
    </source>
</evidence>
<feature type="transmembrane region" description="Helical" evidence="6">
    <location>
        <begin position="344"/>
        <end position="366"/>
    </location>
</feature>
<feature type="transmembrane region" description="Helical" evidence="6">
    <location>
        <begin position="257"/>
        <end position="278"/>
    </location>
</feature>
<evidence type="ECO:0000256" key="5">
    <source>
        <dbReference type="ARBA" id="ARBA00023136"/>
    </source>
</evidence>
<sequence length="370" mass="39593">MGQSVKPLWLGAMLVAMSMAVMMQMAPLQAVLLNASFTEVGLIMGFARNLLYVIMSPLTAVVLSRINWNIPLPLSAVLMSASSLIMWAANDLLVVLAAQLIMGVSMFYFFPCGESIISNSFTGFSRFRAFSIFLSAVSGGFLIGSFLAGVIAYFASLRVLFAAAAFIALAGALLLSKTRIVNNVTETWNKTINFRTIAEPLFFSMPYFIMLASAYAVLPGFLVLSGLTELDVGILFFSLMLARVAVSYALSKMKLAMVYVLLPTLSMCLGLSLIASSFNTTNLAAFLATFMLVGAAVSVSYVRTLYFISTKAKEQDVFIIGLFETLIGLAFLAGPPAAGFLTDVYGLPALLQAFAAASVAAGLVNLKIRS</sequence>
<feature type="transmembrane region" description="Helical" evidence="6">
    <location>
        <begin position="317"/>
        <end position="338"/>
    </location>
</feature>
<feature type="transmembrane region" description="Helical" evidence="6">
    <location>
        <begin position="159"/>
        <end position="176"/>
    </location>
</feature>
<feature type="transmembrane region" description="Helical" evidence="6">
    <location>
        <begin position="129"/>
        <end position="153"/>
    </location>
</feature>
<dbReference type="EMBL" id="DRWN01000055">
    <property type="protein sequence ID" value="HHK68787.1"/>
    <property type="molecule type" value="Genomic_DNA"/>
</dbReference>
<dbReference type="Gene3D" id="1.20.1250.20">
    <property type="entry name" value="MFS general substrate transporter like domains"/>
    <property type="match status" value="1"/>
</dbReference>
<dbReference type="PANTHER" id="PTHR43124">
    <property type="entry name" value="PURINE EFFLUX PUMP PBUE"/>
    <property type="match status" value="1"/>
</dbReference>
<dbReference type="Pfam" id="PF07690">
    <property type="entry name" value="MFS_1"/>
    <property type="match status" value="1"/>
</dbReference>
<keyword evidence="4 6" id="KW-1133">Transmembrane helix</keyword>
<gene>
    <name evidence="7" type="ORF">ENM11_06520</name>
</gene>
<feature type="transmembrane region" description="Helical" evidence="6">
    <location>
        <begin position="40"/>
        <end position="63"/>
    </location>
</feature>
<dbReference type="PANTHER" id="PTHR43124:SF3">
    <property type="entry name" value="CHLORAMPHENICOL EFFLUX PUMP RV0191"/>
    <property type="match status" value="1"/>
</dbReference>
<dbReference type="InterPro" id="IPR011701">
    <property type="entry name" value="MFS"/>
</dbReference>
<dbReference type="GO" id="GO:0022857">
    <property type="term" value="F:transmembrane transporter activity"/>
    <property type="evidence" value="ECO:0007669"/>
    <property type="project" value="InterPro"/>
</dbReference>
<proteinExistence type="predicted"/>
<comment type="subcellular location">
    <subcellularLocation>
        <location evidence="1">Cell membrane</location>
        <topology evidence="1">Multi-pass membrane protein</topology>
    </subcellularLocation>
</comment>
<evidence type="ECO:0000313" key="7">
    <source>
        <dbReference type="EMBL" id="HHK68787.1"/>
    </source>
</evidence>
<feature type="transmembrane region" description="Helical" evidence="6">
    <location>
        <begin position="197"/>
        <end position="218"/>
    </location>
</feature>
<evidence type="ECO:0000256" key="6">
    <source>
        <dbReference type="SAM" id="Phobius"/>
    </source>
</evidence>